<sequence>MDRGQHCGPCGMGFSPIQSVWEFSQASLIHTVVSDKYCVFKCLVGPETGPAASSALRGKATRSEKPTPREKSPFGKGGIAVTSHQLPVQNASRRAASDDPFA</sequence>
<accession>A0A9Q1J3T6</accession>
<evidence type="ECO:0000313" key="2">
    <source>
        <dbReference type="EMBL" id="KAJ8365824.1"/>
    </source>
</evidence>
<protein>
    <submittedName>
        <fullName evidence="2">Uncharacterized protein</fullName>
    </submittedName>
</protein>
<dbReference type="AlphaFoldDB" id="A0A9Q1J3T6"/>
<reference evidence="2" key="1">
    <citation type="journal article" date="2023" name="Science">
        <title>Genome structures resolve the early diversification of teleost fishes.</title>
        <authorList>
            <person name="Parey E."/>
            <person name="Louis A."/>
            <person name="Montfort J."/>
            <person name="Bouchez O."/>
            <person name="Roques C."/>
            <person name="Iampietro C."/>
            <person name="Lluch J."/>
            <person name="Castinel A."/>
            <person name="Donnadieu C."/>
            <person name="Desvignes T."/>
            <person name="Floi Bucao C."/>
            <person name="Jouanno E."/>
            <person name="Wen M."/>
            <person name="Mejri S."/>
            <person name="Dirks R."/>
            <person name="Jansen H."/>
            <person name="Henkel C."/>
            <person name="Chen W.J."/>
            <person name="Zahm M."/>
            <person name="Cabau C."/>
            <person name="Klopp C."/>
            <person name="Thompson A.W."/>
            <person name="Robinson-Rechavi M."/>
            <person name="Braasch I."/>
            <person name="Lecointre G."/>
            <person name="Bobe J."/>
            <person name="Postlethwait J.H."/>
            <person name="Berthelot C."/>
            <person name="Roest Crollius H."/>
            <person name="Guiguen Y."/>
        </authorList>
    </citation>
    <scope>NUCLEOTIDE SEQUENCE</scope>
    <source>
        <strain evidence="2">WJC10195</strain>
    </source>
</reference>
<feature type="compositionally biased region" description="Polar residues" evidence="1">
    <location>
        <begin position="82"/>
        <end position="92"/>
    </location>
</feature>
<comment type="caution">
    <text evidence="2">The sequence shown here is derived from an EMBL/GenBank/DDBJ whole genome shotgun (WGS) entry which is preliminary data.</text>
</comment>
<dbReference type="EMBL" id="JAINUF010000004">
    <property type="protein sequence ID" value="KAJ8365824.1"/>
    <property type="molecule type" value="Genomic_DNA"/>
</dbReference>
<organism evidence="2 3">
    <name type="scientific">Synaphobranchus kaupii</name>
    <name type="common">Kaup's arrowtooth eel</name>
    <dbReference type="NCBI Taxonomy" id="118154"/>
    <lineage>
        <taxon>Eukaryota</taxon>
        <taxon>Metazoa</taxon>
        <taxon>Chordata</taxon>
        <taxon>Craniata</taxon>
        <taxon>Vertebrata</taxon>
        <taxon>Euteleostomi</taxon>
        <taxon>Actinopterygii</taxon>
        <taxon>Neopterygii</taxon>
        <taxon>Teleostei</taxon>
        <taxon>Anguilliformes</taxon>
        <taxon>Synaphobranchidae</taxon>
        <taxon>Synaphobranchus</taxon>
    </lineage>
</organism>
<keyword evidence="3" id="KW-1185">Reference proteome</keyword>
<evidence type="ECO:0000256" key="1">
    <source>
        <dbReference type="SAM" id="MobiDB-lite"/>
    </source>
</evidence>
<dbReference type="Proteomes" id="UP001152622">
    <property type="component" value="Chromosome 4"/>
</dbReference>
<evidence type="ECO:0000313" key="3">
    <source>
        <dbReference type="Proteomes" id="UP001152622"/>
    </source>
</evidence>
<feature type="region of interest" description="Disordered" evidence="1">
    <location>
        <begin position="47"/>
        <end position="102"/>
    </location>
</feature>
<proteinExistence type="predicted"/>
<name>A0A9Q1J3T6_SYNKA</name>
<gene>
    <name evidence="2" type="ORF">SKAU_G00146550</name>
</gene>
<feature type="compositionally biased region" description="Basic and acidic residues" evidence="1">
    <location>
        <begin position="61"/>
        <end position="73"/>
    </location>
</feature>